<gene>
    <name evidence="2" type="ORF">SAMN06295905_2202</name>
</gene>
<dbReference type="OrthoDB" id="712022at2"/>
<accession>A0A1Y6FHD3</accession>
<proteinExistence type="predicted"/>
<protein>
    <recommendedName>
        <fullName evidence="1">Predicted pPIWI-associating nuclease domain-containing protein</fullName>
    </recommendedName>
</protein>
<dbReference type="EMBL" id="FXWK01000001">
    <property type="protein sequence ID" value="SMQ72971.1"/>
    <property type="molecule type" value="Genomic_DNA"/>
</dbReference>
<evidence type="ECO:0000259" key="1">
    <source>
        <dbReference type="Pfam" id="PF18165"/>
    </source>
</evidence>
<dbReference type="Pfam" id="PF18165">
    <property type="entry name" value="pP_pnuc_1"/>
    <property type="match status" value="1"/>
</dbReference>
<reference evidence="3" key="1">
    <citation type="submission" date="2017-04" db="EMBL/GenBank/DDBJ databases">
        <authorList>
            <person name="Varghese N."/>
            <person name="Submissions S."/>
        </authorList>
    </citation>
    <scope>NUCLEOTIDE SEQUENCE [LARGE SCALE GENOMIC DNA]</scope>
</reference>
<feature type="domain" description="Predicted pPIWI-associating nuclease" evidence="1">
    <location>
        <begin position="250"/>
        <end position="367"/>
    </location>
</feature>
<keyword evidence="3" id="KW-1185">Reference proteome</keyword>
<dbReference type="Proteomes" id="UP000194474">
    <property type="component" value="Unassembled WGS sequence"/>
</dbReference>
<dbReference type="AlphaFoldDB" id="A0A1Y6FHD3"/>
<sequence>MPDIDARVQEAARRAAGEKTAAANSHAQELNMQSILQGRQGGSRTLAFLADYLRSALKLAMEAADATLVKFAPNNVFDYRESYAALIRRVSSELVEIFKSNGAVAIPFGRTSEHEVSELERALRSDGSALLEEFDLAHEASRPAHSQSSDAADDMRTAILRIYARDGKSHKINVLGRPYQAGALEAALGVKFDTEQRASAAKAFSELLSSSLLQPTHDDIADPENWLVITEKGKNALSTGTFDRLDGALNELSPSFVTMRRGAWATSLSVGMDAPRQAAHSGRELLAQVLRHLAPDLSNGERLTRKERVRIAIKQRPSGTSGTDVEVVEHAASLVDSLYNKLSGIAHGPGGRAEVNVLLRMVDLILELLLF</sequence>
<evidence type="ECO:0000313" key="2">
    <source>
        <dbReference type="EMBL" id="SMQ72971.1"/>
    </source>
</evidence>
<dbReference type="InterPro" id="IPR040556">
    <property type="entry name" value="pP_pnuc_1"/>
</dbReference>
<organism evidence="2 3">
    <name type="scientific">Devosia lucknowensis</name>
    <dbReference type="NCBI Taxonomy" id="1096929"/>
    <lineage>
        <taxon>Bacteria</taxon>
        <taxon>Pseudomonadati</taxon>
        <taxon>Pseudomonadota</taxon>
        <taxon>Alphaproteobacteria</taxon>
        <taxon>Hyphomicrobiales</taxon>
        <taxon>Devosiaceae</taxon>
        <taxon>Devosia</taxon>
    </lineage>
</organism>
<dbReference type="RefSeq" id="WP_086470444.1">
    <property type="nucleotide sequence ID" value="NZ_FXWK01000001.1"/>
</dbReference>
<evidence type="ECO:0000313" key="3">
    <source>
        <dbReference type="Proteomes" id="UP000194474"/>
    </source>
</evidence>
<name>A0A1Y6FHD3_9HYPH</name>